<gene>
    <name evidence="1" type="ORF">LCGC14_1963410</name>
</gene>
<organism evidence="1">
    <name type="scientific">marine sediment metagenome</name>
    <dbReference type="NCBI Taxonomy" id="412755"/>
    <lineage>
        <taxon>unclassified sequences</taxon>
        <taxon>metagenomes</taxon>
        <taxon>ecological metagenomes</taxon>
    </lineage>
</organism>
<protein>
    <submittedName>
        <fullName evidence="1">Uncharacterized protein</fullName>
    </submittedName>
</protein>
<comment type="caution">
    <text evidence="1">The sequence shown here is derived from an EMBL/GenBank/DDBJ whole genome shotgun (WGS) entry which is preliminary data.</text>
</comment>
<sequence length="47" mass="5894">MFRLTGNHRDGRLFFPSACWFFERLKASWDNKRWVTREEFEEIRRGN</sequence>
<dbReference type="AlphaFoldDB" id="A0A0F9G293"/>
<accession>A0A0F9G293</accession>
<reference evidence="1" key="1">
    <citation type="journal article" date="2015" name="Nature">
        <title>Complex archaea that bridge the gap between prokaryotes and eukaryotes.</title>
        <authorList>
            <person name="Spang A."/>
            <person name="Saw J.H."/>
            <person name="Jorgensen S.L."/>
            <person name="Zaremba-Niedzwiedzka K."/>
            <person name="Martijn J."/>
            <person name="Lind A.E."/>
            <person name="van Eijk R."/>
            <person name="Schleper C."/>
            <person name="Guy L."/>
            <person name="Ettema T.J."/>
        </authorList>
    </citation>
    <scope>NUCLEOTIDE SEQUENCE</scope>
</reference>
<dbReference type="EMBL" id="LAZR01021664">
    <property type="protein sequence ID" value="KKL84571.1"/>
    <property type="molecule type" value="Genomic_DNA"/>
</dbReference>
<proteinExistence type="predicted"/>
<name>A0A0F9G293_9ZZZZ</name>
<evidence type="ECO:0000313" key="1">
    <source>
        <dbReference type="EMBL" id="KKL84571.1"/>
    </source>
</evidence>